<reference evidence="8" key="1">
    <citation type="submission" date="2018-12" db="EMBL/GenBank/DDBJ databases">
        <title>Tengunoibacter tsumagoiensis gen. nov., sp. nov., Dictyobacter kobayashii sp. nov., D. alpinus sp. nov., and D. joshuensis sp. nov. and description of Dictyobacteraceae fam. nov. within the order Ktedonobacterales isolated from Tengu-no-mugimeshi.</title>
        <authorList>
            <person name="Wang C.M."/>
            <person name="Zheng Y."/>
            <person name="Sakai Y."/>
            <person name="Toyoda A."/>
            <person name="Minakuchi Y."/>
            <person name="Abe K."/>
            <person name="Yokota A."/>
            <person name="Yabe S."/>
        </authorList>
    </citation>
    <scope>NUCLEOTIDE SEQUENCE [LARGE SCALE GENOMIC DNA]</scope>
    <source>
        <strain evidence="8">Uno16</strain>
    </source>
</reference>
<dbReference type="PROSITE" id="PS50850">
    <property type="entry name" value="MFS"/>
    <property type="match status" value="1"/>
</dbReference>
<feature type="transmembrane region" description="Helical" evidence="5">
    <location>
        <begin position="293"/>
        <end position="310"/>
    </location>
</feature>
<feature type="transmembrane region" description="Helical" evidence="5">
    <location>
        <begin position="85"/>
        <end position="104"/>
    </location>
</feature>
<keyword evidence="4 5" id="KW-0472">Membrane</keyword>
<feature type="transmembrane region" description="Helical" evidence="5">
    <location>
        <begin position="316"/>
        <end position="339"/>
    </location>
</feature>
<dbReference type="Proteomes" id="UP000287171">
    <property type="component" value="Unassembled WGS sequence"/>
</dbReference>
<feature type="transmembrane region" description="Helical" evidence="5">
    <location>
        <begin position="53"/>
        <end position="78"/>
    </location>
</feature>
<gene>
    <name evidence="7" type="ORF">KDA_28240</name>
</gene>
<evidence type="ECO:0000259" key="6">
    <source>
        <dbReference type="PROSITE" id="PS50850"/>
    </source>
</evidence>
<dbReference type="AlphaFoldDB" id="A0A402B7R1"/>
<evidence type="ECO:0000313" key="8">
    <source>
        <dbReference type="Proteomes" id="UP000287171"/>
    </source>
</evidence>
<evidence type="ECO:0000256" key="5">
    <source>
        <dbReference type="SAM" id="Phobius"/>
    </source>
</evidence>
<dbReference type="GO" id="GO:0022857">
    <property type="term" value="F:transmembrane transporter activity"/>
    <property type="evidence" value="ECO:0007669"/>
    <property type="project" value="InterPro"/>
</dbReference>
<dbReference type="GO" id="GO:0005886">
    <property type="term" value="C:plasma membrane"/>
    <property type="evidence" value="ECO:0007669"/>
    <property type="project" value="UniProtKB-SubCell"/>
</dbReference>
<feature type="transmembrane region" description="Helical" evidence="5">
    <location>
        <begin position="260"/>
        <end position="281"/>
    </location>
</feature>
<dbReference type="EMBL" id="BIFT01000001">
    <property type="protein sequence ID" value="GCE27340.1"/>
    <property type="molecule type" value="Genomic_DNA"/>
</dbReference>
<feature type="transmembrane region" description="Helical" evidence="5">
    <location>
        <begin position="379"/>
        <end position="401"/>
    </location>
</feature>
<comment type="caution">
    <text evidence="7">The sequence shown here is derived from an EMBL/GenBank/DDBJ whole genome shotgun (WGS) entry which is preliminary data.</text>
</comment>
<evidence type="ECO:0000256" key="2">
    <source>
        <dbReference type="ARBA" id="ARBA00022692"/>
    </source>
</evidence>
<feature type="domain" description="Major facilitator superfamily (MFS) profile" evidence="6">
    <location>
        <begin position="18"/>
        <end position="404"/>
    </location>
</feature>
<comment type="subcellular location">
    <subcellularLocation>
        <location evidence="1">Cell membrane</location>
        <topology evidence="1">Multi-pass membrane protein</topology>
    </subcellularLocation>
</comment>
<protein>
    <submittedName>
        <fullName evidence="7">MFS transporter</fullName>
    </submittedName>
</protein>
<proteinExistence type="predicted"/>
<dbReference type="PANTHER" id="PTHR23523">
    <property type="match status" value="1"/>
</dbReference>
<feature type="transmembrane region" description="Helical" evidence="5">
    <location>
        <begin position="228"/>
        <end position="248"/>
    </location>
</feature>
<evidence type="ECO:0000256" key="1">
    <source>
        <dbReference type="ARBA" id="ARBA00004651"/>
    </source>
</evidence>
<dbReference type="InterPro" id="IPR020846">
    <property type="entry name" value="MFS_dom"/>
</dbReference>
<dbReference type="InterPro" id="IPR011701">
    <property type="entry name" value="MFS"/>
</dbReference>
<dbReference type="InterPro" id="IPR036259">
    <property type="entry name" value="MFS_trans_sf"/>
</dbReference>
<dbReference type="RefSeq" id="WP_126627703.1">
    <property type="nucleotide sequence ID" value="NZ_BIFT01000001.1"/>
</dbReference>
<dbReference type="Pfam" id="PF07690">
    <property type="entry name" value="MFS_1"/>
    <property type="match status" value="1"/>
</dbReference>
<dbReference type="InterPro" id="IPR052524">
    <property type="entry name" value="MFS_Cyanate_Porter"/>
</dbReference>
<feature type="transmembrane region" description="Helical" evidence="5">
    <location>
        <begin position="178"/>
        <end position="196"/>
    </location>
</feature>
<keyword evidence="8" id="KW-1185">Reference proteome</keyword>
<evidence type="ECO:0000256" key="3">
    <source>
        <dbReference type="ARBA" id="ARBA00022989"/>
    </source>
</evidence>
<evidence type="ECO:0000313" key="7">
    <source>
        <dbReference type="EMBL" id="GCE27340.1"/>
    </source>
</evidence>
<name>A0A402B7R1_9CHLR</name>
<evidence type="ECO:0000256" key="4">
    <source>
        <dbReference type="ARBA" id="ARBA00023136"/>
    </source>
</evidence>
<dbReference type="OrthoDB" id="148947at2"/>
<dbReference type="SUPFAM" id="SSF103473">
    <property type="entry name" value="MFS general substrate transporter"/>
    <property type="match status" value="1"/>
</dbReference>
<keyword evidence="3 5" id="KW-1133">Transmembrane helix</keyword>
<organism evidence="7 8">
    <name type="scientific">Dictyobacter alpinus</name>
    <dbReference type="NCBI Taxonomy" id="2014873"/>
    <lineage>
        <taxon>Bacteria</taxon>
        <taxon>Bacillati</taxon>
        <taxon>Chloroflexota</taxon>
        <taxon>Ktedonobacteria</taxon>
        <taxon>Ktedonobacterales</taxon>
        <taxon>Dictyobacteraceae</taxon>
        <taxon>Dictyobacter</taxon>
    </lineage>
</organism>
<feature type="transmembrane region" description="Helical" evidence="5">
    <location>
        <begin position="346"/>
        <end position="367"/>
    </location>
</feature>
<keyword evidence="2 5" id="KW-0812">Transmembrane</keyword>
<dbReference type="PANTHER" id="PTHR23523:SF2">
    <property type="entry name" value="2-NITROIMIDAZOLE TRANSPORTER"/>
    <property type="match status" value="1"/>
</dbReference>
<accession>A0A402B7R1</accession>
<dbReference type="Gene3D" id="1.20.1250.20">
    <property type="entry name" value="MFS general substrate transporter like domains"/>
    <property type="match status" value="2"/>
</dbReference>
<sequence>MRKKREIDTAKRRSWPSILLFGLLMFVGFNLRTALLGVPPILPLLRHDLHLSYVQTGLLTSLPTLVMGVVSIPVGLLIGKLGGRVMVAFGLLLVALGTYLRALWPALIPLYSFTALLSLGSACAQTAIPLLIRQWFSTRIGLATALYSDGVVVGETLGAMLTIPIMDNWLGKNAWGSSFVFWSIPIVIALIFWLWLAPANQPEQRSESVRSLDSPPPVSHSLIPVNPWTLGLLIGGTQLIYFGTNAWIASYNQAVHASNLTWLALGALNAAQLPVSLGATFFAHKLVGRRQPFVVCAVLCLIALAGWIWTPAFLEPVWAALIGGTTILLFTLSIALPALLAKQEKVAAWTGTMLMVGYLFSFLGPFIGGWLWDLTSVPAIVFLPLAFAATVIIFLGLLLPLHTHIAAQNS</sequence>